<gene>
    <name evidence="1" type="ORF">CHH72_16560</name>
</gene>
<sequence length="128" mass="15278">MSKIIKRKYKQVRKEFKADLLCKCQENKALAMLIIETYTAWQHKRHITQIWGMFKNPAYKDFQRDYSDNLMGKHLTGRIDIFRSLYFCERDLYHKYRYKIPETLAMGDALGIAYKTLRPKKQNACTSG</sequence>
<name>A0A268NWG7_SHOCL</name>
<evidence type="ECO:0000313" key="2">
    <source>
        <dbReference type="Proteomes" id="UP000216207"/>
    </source>
</evidence>
<dbReference type="Proteomes" id="UP000216207">
    <property type="component" value="Unassembled WGS sequence"/>
</dbReference>
<organism evidence="1 2">
    <name type="scientific">Shouchella clausii</name>
    <name type="common">Alkalihalobacillus clausii</name>
    <dbReference type="NCBI Taxonomy" id="79880"/>
    <lineage>
        <taxon>Bacteria</taxon>
        <taxon>Bacillati</taxon>
        <taxon>Bacillota</taxon>
        <taxon>Bacilli</taxon>
        <taxon>Bacillales</taxon>
        <taxon>Bacillaceae</taxon>
        <taxon>Shouchella</taxon>
    </lineage>
</organism>
<protein>
    <submittedName>
        <fullName evidence="1">Uncharacterized protein</fullName>
    </submittedName>
</protein>
<reference evidence="1 2" key="1">
    <citation type="submission" date="2017-07" db="EMBL/GenBank/DDBJ databases">
        <title>Isolation and whole genome analysis of endospore-forming bacteria from heroin.</title>
        <authorList>
            <person name="Kalinowski J."/>
            <person name="Ahrens B."/>
            <person name="Al-Dilaimi A."/>
            <person name="Winkler A."/>
            <person name="Wibberg D."/>
            <person name="Schleenbecker U."/>
            <person name="Ruckert C."/>
            <person name="Wolfel R."/>
            <person name="Grass G."/>
        </authorList>
    </citation>
    <scope>NUCLEOTIDE SEQUENCE [LARGE SCALE GENOMIC DNA]</scope>
    <source>
        <strain evidence="1 2">7539</strain>
    </source>
</reference>
<evidence type="ECO:0000313" key="1">
    <source>
        <dbReference type="EMBL" id="PAE87741.1"/>
    </source>
</evidence>
<accession>A0A268NWG7</accession>
<comment type="caution">
    <text evidence="1">The sequence shown here is derived from an EMBL/GenBank/DDBJ whole genome shotgun (WGS) entry which is preliminary data.</text>
</comment>
<dbReference type="RefSeq" id="WP_095326989.1">
    <property type="nucleotide sequence ID" value="NZ_NPCC01000029.1"/>
</dbReference>
<dbReference type="AlphaFoldDB" id="A0A268NWG7"/>
<dbReference type="EMBL" id="NPCC01000029">
    <property type="protein sequence ID" value="PAE87741.1"/>
    <property type="molecule type" value="Genomic_DNA"/>
</dbReference>
<proteinExistence type="predicted"/>